<name>A0AAN9B0Q2_9CAEN</name>
<dbReference type="SUPFAM" id="SSF52540">
    <property type="entry name" value="P-loop containing nucleoside triphosphate hydrolases"/>
    <property type="match status" value="1"/>
</dbReference>
<evidence type="ECO:0000259" key="2">
    <source>
        <dbReference type="Pfam" id="PF00685"/>
    </source>
</evidence>
<dbReference type="GO" id="GO:0019319">
    <property type="term" value="P:hexose biosynthetic process"/>
    <property type="evidence" value="ECO:0007669"/>
    <property type="project" value="TreeGrafter"/>
</dbReference>
<comment type="caution">
    <text evidence="3">The sequence shown here is derived from an EMBL/GenBank/DDBJ whole genome shotgun (WGS) entry which is preliminary data.</text>
</comment>
<evidence type="ECO:0000256" key="1">
    <source>
        <dbReference type="SAM" id="Phobius"/>
    </source>
</evidence>
<keyword evidence="4" id="KW-1185">Reference proteome</keyword>
<evidence type="ECO:0000313" key="4">
    <source>
        <dbReference type="Proteomes" id="UP001374579"/>
    </source>
</evidence>
<organism evidence="3 4">
    <name type="scientific">Littorina saxatilis</name>
    <dbReference type="NCBI Taxonomy" id="31220"/>
    <lineage>
        <taxon>Eukaryota</taxon>
        <taxon>Metazoa</taxon>
        <taxon>Spiralia</taxon>
        <taxon>Lophotrochozoa</taxon>
        <taxon>Mollusca</taxon>
        <taxon>Gastropoda</taxon>
        <taxon>Caenogastropoda</taxon>
        <taxon>Littorinimorpha</taxon>
        <taxon>Littorinoidea</taxon>
        <taxon>Littorinidae</taxon>
        <taxon>Littorina</taxon>
    </lineage>
</organism>
<dbReference type="EMBL" id="JBAMIC010000013">
    <property type="protein sequence ID" value="KAK7096688.1"/>
    <property type="molecule type" value="Genomic_DNA"/>
</dbReference>
<dbReference type="Gene3D" id="3.40.50.300">
    <property type="entry name" value="P-loop containing nucleotide triphosphate hydrolases"/>
    <property type="match status" value="1"/>
</dbReference>
<keyword evidence="1" id="KW-1133">Transmembrane helix</keyword>
<feature type="domain" description="Sulfotransferase" evidence="2">
    <location>
        <begin position="164"/>
        <end position="415"/>
    </location>
</feature>
<feature type="transmembrane region" description="Helical" evidence="1">
    <location>
        <begin position="12"/>
        <end position="32"/>
    </location>
</feature>
<dbReference type="PANTHER" id="PTHR15723:SF0">
    <property type="entry name" value="CARBOHYDRATE SULFOTRANSFERASE 15"/>
    <property type="match status" value="1"/>
</dbReference>
<keyword evidence="1" id="KW-0472">Membrane</keyword>
<dbReference type="InterPro" id="IPR027417">
    <property type="entry name" value="P-loop_NTPase"/>
</dbReference>
<evidence type="ECO:0000313" key="3">
    <source>
        <dbReference type="EMBL" id="KAK7096688.1"/>
    </source>
</evidence>
<gene>
    <name evidence="3" type="ORF">V1264_003763</name>
</gene>
<dbReference type="AlphaFoldDB" id="A0AAN9B0Q2"/>
<protein>
    <recommendedName>
        <fullName evidence="2">Sulfotransferase domain-containing protein</fullName>
    </recommendedName>
</protein>
<dbReference type="Pfam" id="PF00685">
    <property type="entry name" value="Sulfotransfer_1"/>
    <property type="match status" value="1"/>
</dbReference>
<sequence>MALLNLIRLKLMQAVGVVVVGIALLGLLILIFQTPSQLLRASSSDSLHKAVGDPPPMAATLPPDLASDLFVDVDDGSAGNMLSYRNSSSFLTSIFLGKSRAVCVGSNETLGEVEDLLCLPKPSYDPRLKNPCWWENITQTSNAKVPAPPASVSSLSCLPYFHILCCSKSGTTDMYRRISMHPDLVPNFGSFGKERLWWSWYKYGYIGRRTKSTPKPFDSYIRGFRVLALYLEKAQAEKRQKELKRLITLDGSPLDMWDLRGWTQLPQNRNLRQPAVLTPHLMRHLYRDPKFLILARDPVERLYTAYLFHGMGNSAQEFHEDVEEGIAMFSDCLASAQDRIECFVNASVLESMPVDLHFSCYAVYFEEWLKVFPKKHFLFLRTEDYSNDMRNSLYKIFDFLEMSRPSSQDMKKMLSAPISYHTQRKDVAGPMLNETRAMLREWFKPWNQELAHLMKNKAYLWKDADIDT</sequence>
<dbReference type="PANTHER" id="PTHR15723">
    <property type="entry name" value="CARBOHYDRATE SULFOTRANSFERASE 15"/>
    <property type="match status" value="1"/>
</dbReference>
<reference evidence="3 4" key="1">
    <citation type="submission" date="2024-02" db="EMBL/GenBank/DDBJ databases">
        <title>Chromosome-scale genome assembly of the rough periwinkle Littorina saxatilis.</title>
        <authorList>
            <person name="De Jode A."/>
            <person name="Faria R."/>
            <person name="Formenti G."/>
            <person name="Sims Y."/>
            <person name="Smith T.P."/>
            <person name="Tracey A."/>
            <person name="Wood J.M.D."/>
            <person name="Zagrodzka Z.B."/>
            <person name="Johannesson K."/>
            <person name="Butlin R.K."/>
            <person name="Leder E.H."/>
        </authorList>
    </citation>
    <scope>NUCLEOTIDE SEQUENCE [LARGE SCALE GENOMIC DNA]</scope>
    <source>
        <strain evidence="3">Snail1</strain>
        <tissue evidence="3">Muscle</tissue>
    </source>
</reference>
<proteinExistence type="predicted"/>
<dbReference type="GO" id="GO:0050659">
    <property type="term" value="F:N-acetylgalactosamine 4-sulfate 6-O-sulfotransferase activity"/>
    <property type="evidence" value="ECO:0007669"/>
    <property type="project" value="TreeGrafter"/>
</dbReference>
<keyword evidence="1" id="KW-0812">Transmembrane</keyword>
<accession>A0AAN9B0Q2</accession>
<dbReference type="InterPro" id="IPR052654">
    <property type="entry name" value="CS_Sulfotransferase"/>
</dbReference>
<dbReference type="Proteomes" id="UP001374579">
    <property type="component" value="Unassembled WGS sequence"/>
</dbReference>
<dbReference type="InterPro" id="IPR000863">
    <property type="entry name" value="Sulfotransferase_dom"/>
</dbReference>